<reference evidence="5 6" key="1">
    <citation type="submission" date="2018-06" db="EMBL/GenBank/DDBJ databases">
        <authorList>
            <consortium name="Pathogen Informatics"/>
            <person name="Doyle S."/>
        </authorList>
    </citation>
    <scope>NUCLEOTIDE SEQUENCE [LARGE SCALE GENOMIC DNA]</scope>
    <source>
        <strain evidence="5 6">NCTC12475</strain>
    </source>
</reference>
<dbReference type="InterPro" id="IPR015991">
    <property type="entry name" value="TatD/YcfH-like"/>
</dbReference>
<dbReference type="EC" id="3.1.21.-" evidence="5"/>
<gene>
    <name evidence="5" type="primary">ycfH</name>
    <name evidence="5" type="ORF">NCTC12475_00859</name>
</gene>
<proteinExistence type="inferred from homology"/>
<dbReference type="PANTHER" id="PTHR46124">
    <property type="entry name" value="D-AMINOACYL-TRNA DEACYLASE"/>
    <property type="match status" value="1"/>
</dbReference>
<dbReference type="OrthoDB" id="9810005at2"/>
<dbReference type="RefSeq" id="WP_089183045.1">
    <property type="nucleotide sequence ID" value="NZ_CP043427.1"/>
</dbReference>
<dbReference type="GO" id="GO:0016788">
    <property type="term" value="F:hydrolase activity, acting on ester bonds"/>
    <property type="evidence" value="ECO:0007669"/>
    <property type="project" value="InterPro"/>
</dbReference>
<accession>A0A381DJJ1</accession>
<name>A0A381DJJ1_9BACT</name>
<keyword evidence="3 5" id="KW-0378">Hydrolase</keyword>
<feature type="binding site" evidence="4">
    <location>
        <position position="8"/>
    </location>
    <ligand>
        <name>a divalent metal cation</name>
        <dbReference type="ChEBI" id="CHEBI:60240"/>
        <label>1</label>
    </ligand>
</feature>
<dbReference type="PROSITE" id="PS01137">
    <property type="entry name" value="TATD_1"/>
    <property type="match status" value="1"/>
</dbReference>
<dbReference type="Pfam" id="PF01026">
    <property type="entry name" value="TatD_DNase"/>
    <property type="match status" value="1"/>
</dbReference>
<feature type="binding site" evidence="4">
    <location>
        <position position="6"/>
    </location>
    <ligand>
        <name>a divalent metal cation</name>
        <dbReference type="ChEBI" id="CHEBI:60240"/>
        <label>1</label>
    </ligand>
</feature>
<dbReference type="AlphaFoldDB" id="A0A381DJJ1"/>
<dbReference type="PANTHER" id="PTHR46124:SF2">
    <property type="entry name" value="D-AMINOACYL-TRNA DEACYLASE"/>
    <property type="match status" value="1"/>
</dbReference>
<keyword evidence="2 4" id="KW-0479">Metal-binding</keyword>
<dbReference type="GO" id="GO:0005829">
    <property type="term" value="C:cytosol"/>
    <property type="evidence" value="ECO:0007669"/>
    <property type="project" value="TreeGrafter"/>
</dbReference>
<dbReference type="PIRSF" id="PIRSF005902">
    <property type="entry name" value="DNase_TatD"/>
    <property type="match status" value="1"/>
</dbReference>
<dbReference type="Proteomes" id="UP000254920">
    <property type="component" value="Unassembled WGS sequence"/>
</dbReference>
<dbReference type="Gene3D" id="3.20.20.140">
    <property type="entry name" value="Metal-dependent hydrolases"/>
    <property type="match status" value="1"/>
</dbReference>
<protein>
    <submittedName>
        <fullName evidence="5">Protein YabD</fullName>
        <ecNumber evidence="5">3.1.21.-</ecNumber>
    </submittedName>
</protein>
<evidence type="ECO:0000256" key="3">
    <source>
        <dbReference type="ARBA" id="ARBA00022801"/>
    </source>
</evidence>
<feature type="binding site" evidence="4">
    <location>
        <position position="206"/>
    </location>
    <ligand>
        <name>a divalent metal cation</name>
        <dbReference type="ChEBI" id="CHEBI:60240"/>
        <label>1</label>
    </ligand>
</feature>
<feature type="binding site" evidence="4">
    <location>
        <position position="132"/>
    </location>
    <ligand>
        <name>a divalent metal cation</name>
        <dbReference type="ChEBI" id="CHEBI:60240"/>
        <label>2</label>
    </ligand>
</feature>
<feature type="binding site" evidence="4">
    <location>
        <position position="89"/>
    </location>
    <ligand>
        <name>a divalent metal cation</name>
        <dbReference type="ChEBI" id="CHEBI:60240"/>
        <label>1</label>
    </ligand>
</feature>
<dbReference type="GO" id="GO:0046872">
    <property type="term" value="F:metal ion binding"/>
    <property type="evidence" value="ECO:0007669"/>
    <property type="project" value="UniProtKB-KW"/>
</dbReference>
<organism evidence="5 6">
    <name type="scientific">Campylobacter sputorum subsp. sputorum</name>
    <dbReference type="NCBI Taxonomy" id="32024"/>
    <lineage>
        <taxon>Bacteria</taxon>
        <taxon>Pseudomonadati</taxon>
        <taxon>Campylobacterota</taxon>
        <taxon>Epsilonproteobacteria</taxon>
        <taxon>Campylobacterales</taxon>
        <taxon>Campylobacteraceae</taxon>
        <taxon>Campylobacter</taxon>
    </lineage>
</organism>
<dbReference type="STRING" id="32024.GCA_000788295_01279"/>
<dbReference type="SUPFAM" id="SSF51556">
    <property type="entry name" value="Metallo-dependent hydrolases"/>
    <property type="match status" value="1"/>
</dbReference>
<dbReference type="NCBIfam" id="TIGR00010">
    <property type="entry name" value="YchF/TatD family DNA exonuclease"/>
    <property type="match status" value="1"/>
</dbReference>
<evidence type="ECO:0000313" key="5">
    <source>
        <dbReference type="EMBL" id="SUX10661.1"/>
    </source>
</evidence>
<evidence type="ECO:0000313" key="6">
    <source>
        <dbReference type="Proteomes" id="UP000254920"/>
    </source>
</evidence>
<dbReference type="EMBL" id="UFVD01000001">
    <property type="protein sequence ID" value="SUX10661.1"/>
    <property type="molecule type" value="Genomic_DNA"/>
</dbReference>
<evidence type="ECO:0000256" key="2">
    <source>
        <dbReference type="ARBA" id="ARBA00022723"/>
    </source>
</evidence>
<sequence length="262" mass="29972">MIIDTHCHLDDESFDKDLDAVIQKAFNNGVKSVIIPGADLQDLPKARDIAHRYENVFFAAGIHPYHIDNFDIEILKEFLKDSKCIAVGECGLDYFRLPKDEQEKENIKSLQKRYFGYQIELAMDLNKPLIIHAREANEDIYQTLLKYKVDFKKVVLHCFNASLLLLSLAKYGAYFGIGGVLTFKNAKNLVKILSDIPLENLLIETDAPYLTPEPHRGTRNEPVYTKYVASKMAEILNMDVNEIEEITTKNSKKLFKELNSVV</sequence>
<dbReference type="CDD" id="cd01310">
    <property type="entry name" value="TatD_DNAse"/>
    <property type="match status" value="1"/>
</dbReference>
<dbReference type="GeneID" id="93091288"/>
<comment type="similarity">
    <text evidence="1">Belongs to the metallo-dependent hydrolases superfamily. TatD-type hydrolase family.</text>
</comment>
<dbReference type="InterPro" id="IPR032466">
    <property type="entry name" value="Metal_Hydrolase"/>
</dbReference>
<keyword evidence="6" id="KW-1185">Reference proteome</keyword>
<dbReference type="InterPro" id="IPR018228">
    <property type="entry name" value="DNase_TatD-rel_CS"/>
</dbReference>
<feature type="binding site" evidence="4">
    <location>
        <position position="157"/>
    </location>
    <ligand>
        <name>a divalent metal cation</name>
        <dbReference type="ChEBI" id="CHEBI:60240"/>
        <label>2</label>
    </ligand>
</feature>
<evidence type="ECO:0000256" key="1">
    <source>
        <dbReference type="ARBA" id="ARBA00009275"/>
    </source>
</evidence>
<dbReference type="InterPro" id="IPR001130">
    <property type="entry name" value="TatD-like"/>
</dbReference>
<dbReference type="PROSITE" id="PS01090">
    <property type="entry name" value="TATD_2"/>
    <property type="match status" value="1"/>
</dbReference>
<evidence type="ECO:0000256" key="4">
    <source>
        <dbReference type="PIRSR" id="PIRSR005902-1"/>
    </source>
</evidence>
<dbReference type="GO" id="GO:0004536">
    <property type="term" value="F:DNA nuclease activity"/>
    <property type="evidence" value="ECO:0007669"/>
    <property type="project" value="InterPro"/>
</dbReference>
<dbReference type="FunFam" id="3.20.20.140:FF:000005">
    <property type="entry name" value="TatD family hydrolase"/>
    <property type="match status" value="1"/>
</dbReference>